<accession>A0A7D8IQ61</accession>
<gene>
    <name evidence="1" type="ORF">NCTC6385_04602</name>
</gene>
<sequence>MLIKRRLWYVNVIYEIEAILKNGVIKEGVFRSNYVLLF</sequence>
<dbReference type="Proteomes" id="UP000254463">
    <property type="component" value="Unassembled WGS sequence"/>
</dbReference>
<evidence type="ECO:0000313" key="2">
    <source>
        <dbReference type="Proteomes" id="UP000254463"/>
    </source>
</evidence>
<proteinExistence type="predicted"/>
<name>A0A7D8IQ61_SALER</name>
<evidence type="ECO:0000313" key="1">
    <source>
        <dbReference type="EMBL" id="SUF97557.1"/>
    </source>
</evidence>
<dbReference type="AlphaFoldDB" id="A0A7D8IQ61"/>
<dbReference type="EMBL" id="UGWV01000002">
    <property type="protein sequence ID" value="SUF97557.1"/>
    <property type="molecule type" value="Genomic_DNA"/>
</dbReference>
<reference evidence="1 2" key="1">
    <citation type="submission" date="2018-06" db="EMBL/GenBank/DDBJ databases">
        <authorList>
            <consortium name="Pathogen Informatics"/>
            <person name="Doyle S."/>
        </authorList>
    </citation>
    <scope>NUCLEOTIDE SEQUENCE [LARGE SCALE GENOMIC DNA]</scope>
    <source>
        <strain evidence="1 2">NCTC6385</strain>
    </source>
</reference>
<organism evidence="1 2">
    <name type="scientific">Salmonella enterica</name>
    <name type="common">Salmonella choleraesuis</name>
    <dbReference type="NCBI Taxonomy" id="28901"/>
    <lineage>
        <taxon>Bacteria</taxon>
        <taxon>Pseudomonadati</taxon>
        <taxon>Pseudomonadota</taxon>
        <taxon>Gammaproteobacteria</taxon>
        <taxon>Enterobacterales</taxon>
        <taxon>Enterobacteriaceae</taxon>
        <taxon>Salmonella</taxon>
    </lineage>
</organism>
<protein>
    <submittedName>
        <fullName evidence="1">Uncharacterized protein</fullName>
    </submittedName>
</protein>